<evidence type="ECO:0000256" key="3">
    <source>
        <dbReference type="ARBA" id="ARBA00023118"/>
    </source>
</evidence>
<name>A0ABQ1IKZ5_9GAMM</name>
<feature type="domain" description="HD Cas3-type" evidence="4">
    <location>
        <begin position="18"/>
        <end position="92"/>
    </location>
</feature>
<keyword evidence="2" id="KW-0378">Hydrolase</keyword>
<reference evidence="6" key="1">
    <citation type="journal article" date="2019" name="Int. J. Syst. Evol. Microbiol.">
        <title>The Global Catalogue of Microorganisms (GCM) 10K type strain sequencing project: providing services to taxonomists for standard genome sequencing and annotation.</title>
        <authorList>
            <consortium name="The Broad Institute Genomics Platform"/>
            <consortium name="The Broad Institute Genome Sequencing Center for Infectious Disease"/>
            <person name="Wu L."/>
            <person name="Ma J."/>
        </authorList>
    </citation>
    <scope>NUCLEOTIDE SEQUENCE [LARGE SCALE GENOMIC DNA]</scope>
    <source>
        <strain evidence="6">CGMCC 1.15923</strain>
    </source>
</reference>
<keyword evidence="3" id="KW-0051">Antiviral defense</keyword>
<keyword evidence="1" id="KW-0479">Metal-binding</keyword>
<gene>
    <name evidence="5" type="ORF">GCM10011502_18630</name>
</gene>
<accession>A0ABQ1IKZ5</accession>
<evidence type="ECO:0000256" key="1">
    <source>
        <dbReference type="ARBA" id="ARBA00022723"/>
    </source>
</evidence>
<dbReference type="NCBIfam" id="TIGR01596">
    <property type="entry name" value="cas3_HD"/>
    <property type="match status" value="1"/>
</dbReference>
<dbReference type="EMBL" id="BMKE01000014">
    <property type="protein sequence ID" value="GGB45592.1"/>
    <property type="molecule type" value="Genomic_DNA"/>
</dbReference>
<dbReference type="Gene3D" id="1.10.3210.30">
    <property type="match status" value="1"/>
</dbReference>
<sequence>MPQEKRVEYYAHSVERKPKIRWQTLEEHLHSVGDLAADFADAFSARNHGKVAGQLHDLGKYTQEFQARLEGIPLPITQPNNSLVSCMARTIS</sequence>
<organism evidence="5 6">
    <name type="scientific">Oceanisphaera marina</name>
    <dbReference type="NCBI Taxonomy" id="2017550"/>
    <lineage>
        <taxon>Bacteria</taxon>
        <taxon>Pseudomonadati</taxon>
        <taxon>Pseudomonadota</taxon>
        <taxon>Gammaproteobacteria</taxon>
        <taxon>Aeromonadales</taxon>
        <taxon>Aeromonadaceae</taxon>
        <taxon>Oceanisphaera</taxon>
    </lineage>
</organism>
<evidence type="ECO:0000256" key="2">
    <source>
        <dbReference type="ARBA" id="ARBA00022801"/>
    </source>
</evidence>
<protein>
    <recommendedName>
        <fullName evidence="4">HD Cas3-type domain-containing protein</fullName>
    </recommendedName>
</protein>
<dbReference type="PROSITE" id="PS51643">
    <property type="entry name" value="HD_CAS3"/>
    <property type="match status" value="1"/>
</dbReference>
<evidence type="ECO:0000259" key="4">
    <source>
        <dbReference type="PROSITE" id="PS51643"/>
    </source>
</evidence>
<evidence type="ECO:0000313" key="5">
    <source>
        <dbReference type="EMBL" id="GGB45592.1"/>
    </source>
</evidence>
<dbReference type="Proteomes" id="UP000646152">
    <property type="component" value="Unassembled WGS sequence"/>
</dbReference>
<evidence type="ECO:0000313" key="6">
    <source>
        <dbReference type="Proteomes" id="UP000646152"/>
    </source>
</evidence>
<dbReference type="InterPro" id="IPR006483">
    <property type="entry name" value="CRISPR-assoc_Cas3_HD"/>
</dbReference>
<dbReference type="RefSeq" id="WP_188629850.1">
    <property type="nucleotide sequence ID" value="NZ_BMKE01000014.1"/>
</dbReference>
<proteinExistence type="predicted"/>
<keyword evidence="6" id="KW-1185">Reference proteome</keyword>
<comment type="caution">
    <text evidence="5">The sequence shown here is derived from an EMBL/GenBank/DDBJ whole genome shotgun (WGS) entry which is preliminary data.</text>
</comment>
<dbReference type="InterPro" id="IPR038257">
    <property type="entry name" value="CRISPR-assoc_Cas3_HD_sf"/>
</dbReference>